<name>A0AAV4ZY06_9AGAM</name>
<accession>A0AAV4ZY06</accession>
<organism evidence="1 2">
    <name type="scientific">Clathrus columnatus</name>
    <dbReference type="NCBI Taxonomy" id="1419009"/>
    <lineage>
        <taxon>Eukaryota</taxon>
        <taxon>Fungi</taxon>
        <taxon>Dikarya</taxon>
        <taxon>Basidiomycota</taxon>
        <taxon>Agaricomycotina</taxon>
        <taxon>Agaricomycetes</taxon>
        <taxon>Phallomycetidae</taxon>
        <taxon>Phallales</taxon>
        <taxon>Clathraceae</taxon>
        <taxon>Clathrus</taxon>
    </lineage>
</organism>
<comment type="caution">
    <text evidence="1">The sequence shown here is derived from an EMBL/GenBank/DDBJ whole genome shotgun (WGS) entry which is preliminary data.</text>
</comment>
<reference evidence="1" key="1">
    <citation type="submission" date="2021-10" db="EMBL/GenBank/DDBJ databases">
        <title>De novo Genome Assembly of Clathrus columnatus (Basidiomycota, Fungi) Using Illumina and Nanopore Sequence Data.</title>
        <authorList>
            <person name="Ogiso-Tanaka E."/>
            <person name="Itagaki H."/>
            <person name="Hosoya T."/>
            <person name="Hosaka K."/>
        </authorList>
    </citation>
    <scope>NUCLEOTIDE SEQUENCE</scope>
    <source>
        <strain evidence="1">MO-923</strain>
    </source>
</reference>
<dbReference type="SUPFAM" id="SSF51182">
    <property type="entry name" value="RmlC-like cupins"/>
    <property type="match status" value="1"/>
</dbReference>
<sequence>MSDATTPSVFRRVVTGIDETTGQSKSALYVTWLPGTRTPMHKTPSADFGILIKGEIELIMESGPSVLLKPG</sequence>
<evidence type="ECO:0008006" key="3">
    <source>
        <dbReference type="Google" id="ProtNLM"/>
    </source>
</evidence>
<evidence type="ECO:0000313" key="2">
    <source>
        <dbReference type="Proteomes" id="UP001050691"/>
    </source>
</evidence>
<dbReference type="Gene3D" id="2.60.120.10">
    <property type="entry name" value="Jelly Rolls"/>
    <property type="match status" value="1"/>
</dbReference>
<protein>
    <recommendedName>
        <fullName evidence="3">Cupin domain-containing protein</fullName>
    </recommendedName>
</protein>
<dbReference type="Proteomes" id="UP001050691">
    <property type="component" value="Unassembled WGS sequence"/>
</dbReference>
<evidence type="ECO:0000313" key="1">
    <source>
        <dbReference type="EMBL" id="GJJ07109.1"/>
    </source>
</evidence>
<dbReference type="EMBL" id="BPWL01000002">
    <property type="protein sequence ID" value="GJJ07109.1"/>
    <property type="molecule type" value="Genomic_DNA"/>
</dbReference>
<gene>
    <name evidence="1" type="ORF">Clacol_001309</name>
</gene>
<keyword evidence="2" id="KW-1185">Reference proteome</keyword>
<dbReference type="InterPro" id="IPR014710">
    <property type="entry name" value="RmlC-like_jellyroll"/>
</dbReference>
<dbReference type="InterPro" id="IPR011051">
    <property type="entry name" value="RmlC_Cupin_sf"/>
</dbReference>
<proteinExistence type="predicted"/>
<dbReference type="AlphaFoldDB" id="A0AAV4ZY06"/>